<organism evidence="2 3">
    <name type="scientific">Panagrolaimus superbus</name>
    <dbReference type="NCBI Taxonomy" id="310955"/>
    <lineage>
        <taxon>Eukaryota</taxon>
        <taxon>Metazoa</taxon>
        <taxon>Ecdysozoa</taxon>
        <taxon>Nematoda</taxon>
        <taxon>Chromadorea</taxon>
        <taxon>Rhabditida</taxon>
        <taxon>Tylenchina</taxon>
        <taxon>Panagrolaimomorpha</taxon>
        <taxon>Panagrolaimoidea</taxon>
        <taxon>Panagrolaimidae</taxon>
        <taxon>Panagrolaimus</taxon>
    </lineage>
</organism>
<feature type="signal peptide" evidence="1">
    <location>
        <begin position="1"/>
        <end position="21"/>
    </location>
</feature>
<evidence type="ECO:0000313" key="3">
    <source>
        <dbReference type="WBParaSite" id="PSU_v2.g17629.t1"/>
    </source>
</evidence>
<name>A0A914YEA7_9BILA</name>
<keyword evidence="1" id="KW-0732">Signal</keyword>
<keyword evidence="2" id="KW-1185">Reference proteome</keyword>
<feature type="chain" id="PRO_5037241188" evidence="1">
    <location>
        <begin position="22"/>
        <end position="97"/>
    </location>
</feature>
<reference evidence="3" key="1">
    <citation type="submission" date="2022-11" db="UniProtKB">
        <authorList>
            <consortium name="WormBaseParasite"/>
        </authorList>
    </citation>
    <scope>IDENTIFICATION</scope>
</reference>
<evidence type="ECO:0000313" key="2">
    <source>
        <dbReference type="Proteomes" id="UP000887577"/>
    </source>
</evidence>
<dbReference type="AlphaFoldDB" id="A0A914YEA7"/>
<accession>A0A914YEA7</accession>
<sequence>MNTKVLSVFLCIILFSTLTFAVEVLKKSEELPCQDLGCTISPTAVSPKSDDVIVKRRASGYVGDASYPITEPPHDSVTPMGVEKESWLPKILGLGTR</sequence>
<protein>
    <submittedName>
        <fullName evidence="3">Uncharacterized protein</fullName>
    </submittedName>
</protein>
<evidence type="ECO:0000256" key="1">
    <source>
        <dbReference type="SAM" id="SignalP"/>
    </source>
</evidence>
<proteinExistence type="predicted"/>
<dbReference type="Proteomes" id="UP000887577">
    <property type="component" value="Unplaced"/>
</dbReference>
<dbReference type="WBParaSite" id="PSU_v2.g17629.t1">
    <property type="protein sequence ID" value="PSU_v2.g17629.t1"/>
    <property type="gene ID" value="PSU_v2.g17629"/>
</dbReference>